<comment type="caution">
    <text evidence="4">The sequence shown here is derived from an EMBL/GenBank/DDBJ whole genome shotgun (WGS) entry which is preliminary data.</text>
</comment>
<dbReference type="GO" id="GO:0003677">
    <property type="term" value="F:DNA binding"/>
    <property type="evidence" value="ECO:0007669"/>
    <property type="project" value="InterPro"/>
</dbReference>
<reference evidence="4" key="1">
    <citation type="submission" date="2020-10" db="EMBL/GenBank/DDBJ databases">
        <title>Chromosome-scale genome assembly of the Allis shad, Alosa alosa.</title>
        <authorList>
            <person name="Margot Z."/>
            <person name="Christophe K."/>
            <person name="Cabau C."/>
            <person name="Louis A."/>
            <person name="Berthelot C."/>
            <person name="Parey E."/>
            <person name="Roest Crollius H."/>
            <person name="Montfort J."/>
            <person name="Robinson-Rechavi M."/>
            <person name="Bucao C."/>
            <person name="Bouchez O."/>
            <person name="Gislard M."/>
            <person name="Lluch J."/>
            <person name="Milhes M."/>
            <person name="Lampietro C."/>
            <person name="Lopez Roques C."/>
            <person name="Donnadieu C."/>
            <person name="Braasch I."/>
            <person name="Desvignes T."/>
            <person name="Postlethwait J."/>
            <person name="Bobe J."/>
            <person name="Guiguen Y."/>
        </authorList>
    </citation>
    <scope>NUCLEOTIDE SEQUENCE</scope>
    <source>
        <strain evidence="4">M-15738</strain>
        <tissue evidence="4">Blood</tissue>
    </source>
</reference>
<evidence type="ECO:0000256" key="1">
    <source>
        <dbReference type="SAM" id="MobiDB-lite"/>
    </source>
</evidence>
<evidence type="ECO:0000259" key="3">
    <source>
        <dbReference type="PROSITE" id="PS51457"/>
    </source>
</evidence>
<keyword evidence="5" id="KW-1185">Reference proteome</keyword>
<dbReference type="AlphaFoldDB" id="A0AAV6GXA5"/>
<protein>
    <recommendedName>
        <fullName evidence="3">BEN domain-containing protein</fullName>
    </recommendedName>
</protein>
<feature type="chain" id="PRO_5043843099" description="BEN domain-containing protein" evidence="2">
    <location>
        <begin position="18"/>
        <end position="329"/>
    </location>
</feature>
<sequence length="329" mass="35158">MPLSLFYALTLVTLARALHPNGGAGGVVSVTTACAPTQSAAAVVGVATSSSANPASSLPAVTGAAAPATPSASAMTSKTDNQASSSTAVKAAAQTVVKCPPASSLRQGTAVYLVTKKPMLLCDDKGWMANMESRLAARTADLTSERTRAAQLLAENASLKADLLASRVETDNLRQELQGLRETSQMGGSAGIGEPHSALHSTAPEFDSSVLLDYQMSLTNSIRMTGQRPDVSLRHFGPEDHVRLHTLSFGQVGRYGCLLFRHIISEENYKAWSKTTNWDGSRGKRALPQNVRTFVVATLKRHFPDMDRGELKECIDKINEFLRTTRKNS</sequence>
<gene>
    <name evidence="4" type="ORF">AALO_G00097360</name>
</gene>
<dbReference type="Proteomes" id="UP000823561">
    <property type="component" value="Chromosome 7"/>
</dbReference>
<feature type="signal peptide" evidence="2">
    <location>
        <begin position="1"/>
        <end position="17"/>
    </location>
</feature>
<proteinExistence type="predicted"/>
<evidence type="ECO:0000313" key="4">
    <source>
        <dbReference type="EMBL" id="KAG5278292.1"/>
    </source>
</evidence>
<dbReference type="PROSITE" id="PS51457">
    <property type="entry name" value="BEN"/>
    <property type="match status" value="1"/>
</dbReference>
<feature type="domain" description="BEN" evidence="3">
    <location>
        <begin position="228"/>
        <end position="329"/>
    </location>
</feature>
<evidence type="ECO:0000313" key="5">
    <source>
        <dbReference type="Proteomes" id="UP000823561"/>
    </source>
</evidence>
<accession>A0AAV6GXA5</accession>
<name>A0AAV6GXA5_9TELE</name>
<dbReference type="EMBL" id="JADWDJ010000007">
    <property type="protein sequence ID" value="KAG5278292.1"/>
    <property type="molecule type" value="Genomic_DNA"/>
</dbReference>
<dbReference type="SMART" id="SM01025">
    <property type="entry name" value="BEN"/>
    <property type="match status" value="1"/>
</dbReference>
<dbReference type="InterPro" id="IPR018379">
    <property type="entry name" value="BEN_domain"/>
</dbReference>
<feature type="region of interest" description="Disordered" evidence="1">
    <location>
        <begin position="57"/>
        <end position="81"/>
    </location>
</feature>
<evidence type="ECO:0000256" key="2">
    <source>
        <dbReference type="SAM" id="SignalP"/>
    </source>
</evidence>
<keyword evidence="2" id="KW-0732">Signal</keyword>
<organism evidence="4 5">
    <name type="scientific">Alosa alosa</name>
    <name type="common">allis shad</name>
    <dbReference type="NCBI Taxonomy" id="278164"/>
    <lineage>
        <taxon>Eukaryota</taxon>
        <taxon>Metazoa</taxon>
        <taxon>Chordata</taxon>
        <taxon>Craniata</taxon>
        <taxon>Vertebrata</taxon>
        <taxon>Euteleostomi</taxon>
        <taxon>Actinopterygii</taxon>
        <taxon>Neopterygii</taxon>
        <taxon>Teleostei</taxon>
        <taxon>Clupei</taxon>
        <taxon>Clupeiformes</taxon>
        <taxon>Clupeoidei</taxon>
        <taxon>Clupeidae</taxon>
        <taxon>Alosa</taxon>
    </lineage>
</organism>